<dbReference type="InterPro" id="IPR041664">
    <property type="entry name" value="AAA_16"/>
</dbReference>
<reference evidence="7 8" key="1">
    <citation type="submission" date="2013-04" db="EMBL/GenBank/DDBJ databases">
        <title>Oceanococcus atlanticus 22II-S10r2 Genome Sequencing.</title>
        <authorList>
            <person name="Lai Q."/>
            <person name="Li G."/>
            <person name="Shao Z."/>
        </authorList>
    </citation>
    <scope>NUCLEOTIDE SEQUENCE [LARGE SCALE GENOMIC DNA]</scope>
    <source>
        <strain evidence="7 8">22II-S10r2</strain>
    </source>
</reference>
<feature type="domain" description="C2H2-type" evidence="6">
    <location>
        <begin position="21"/>
        <end position="49"/>
    </location>
</feature>
<dbReference type="SUPFAM" id="SSF55073">
    <property type="entry name" value="Nucleotide cyclase"/>
    <property type="match status" value="1"/>
</dbReference>
<evidence type="ECO:0000256" key="3">
    <source>
        <dbReference type="PROSITE-ProRule" id="PRU00042"/>
    </source>
</evidence>
<dbReference type="PROSITE" id="PS50157">
    <property type="entry name" value="ZINC_FINGER_C2H2_2"/>
    <property type="match status" value="1"/>
</dbReference>
<dbReference type="InterPro" id="IPR013087">
    <property type="entry name" value="Znf_C2H2_type"/>
</dbReference>
<comment type="caution">
    <text evidence="7">The sequence shown here is derived from an EMBL/GenBank/DDBJ whole genome shotgun (WGS) entry which is preliminary data.</text>
</comment>
<evidence type="ECO:0000256" key="1">
    <source>
        <dbReference type="ARBA" id="ARBA00022741"/>
    </source>
</evidence>
<dbReference type="InterPro" id="IPR027417">
    <property type="entry name" value="P-loop_NTPase"/>
</dbReference>
<keyword evidence="3" id="KW-0863">Zinc-finger</keyword>
<sequence length="1093" mass="120634">MTTAGLRVCSQCTHLNPPDARFCNQCGKSIAQTGHEPEHYTPRHLSEKILRMRSALEGERKQVTVLFVDIKGSVAMSRQVEAERWHQIMDRFFGILTECVHDYEGTINQYTGDGVMALFGAPIAHEDHAARACRAALLIRDKLLLLAADLKRQHGLDFAARMGLNSGQVVVGRIGDDLRMDYTAQGQTVGLAARMEQLASGNSILISRYTHDLVEEGFTLKERSVLSVKGYSEKIRTFELMGIAATEPQERAAYPLVGRERELNLLEAYRVRACDKARGLLITISAETGLGKSRLCHEFIRSCVAQGVPTYSIRGSSHHRVEPEQPLRAFLREFLALPPLGEDQAASRMAIEQALTPYQPLPEALQESVFNLLGVGDGQAASDDVQRRVEQALELVLRLLHEGALREHTVIVIENIHWLDDPRTHDFFDAVFSMVPHIPVLIVMTSRPDYVVRWADRPYVRNMLLRPLNMADSMSLLGQMLGSSEELEELKLEIATRADGNPMFMEELVRQLTNTGVLSRDSRGYRLKRTPRGISLPPSVQAVVAARVDALPESCKRLVQIAAVIGRRVPLQLLRDVYAEEDFDAALSELMDQGFLYRDSGPDSRAALLFTQSLFQTVTHDALLSEQRREINRRIAEVIQRQPVVGSGMCVHLARHLAAAGEGRQAAEWYMHAAQRSSRSDLPEAVRRLDLALNALDTAPETEALRSFRLLVLARRLQYGVRLAADAEGLGGLVSQAESLIEEGCDKPSQAMFHIACGTWQLGRGESSKGLQAYHQAMALAEQTGDASLTLAAQVPLVHGLQISGQLDEAARQVDAALTMAAQLDAEAATVNASDQWLGYSPLQSLLVLKAWINLWLGRAAAASALLQDALSRAQRGKHGEQIVIALAATAYVQIERGEVEAGLSSAEQAVSMAASMENAAAEMMGMVALGRGQLRSMLWAEAVTGLEDALSRIGQQSFGLGEAARLEMDLSLAYLGAGENRKAREAAARAVERAERSGARLIQIEAQLAQVRAGLYSSRPLGFLKRYRSALDQLRQAIQECHARVLMPEFLWLHARWLRLRDEHQQAEELERQVRTLVADMGLAMPPVSTLI</sequence>
<dbReference type="GO" id="GO:0009190">
    <property type="term" value="P:cyclic nucleotide biosynthetic process"/>
    <property type="evidence" value="ECO:0007669"/>
    <property type="project" value="InterPro"/>
</dbReference>
<keyword evidence="3" id="KW-0862">Zinc</keyword>
<dbReference type="Pfam" id="PF00211">
    <property type="entry name" value="Guanylate_cyc"/>
    <property type="match status" value="1"/>
</dbReference>
<feature type="domain" description="Guanylate cyclase" evidence="5">
    <location>
        <begin position="64"/>
        <end position="196"/>
    </location>
</feature>
<dbReference type="Gene3D" id="1.25.40.10">
    <property type="entry name" value="Tetratricopeptide repeat domain"/>
    <property type="match status" value="1"/>
</dbReference>
<dbReference type="GO" id="GO:0004016">
    <property type="term" value="F:adenylate cyclase activity"/>
    <property type="evidence" value="ECO:0007669"/>
    <property type="project" value="UniProtKB-ARBA"/>
</dbReference>
<accession>A0A1Y1SHM0</accession>
<name>A0A1Y1SHM0_9GAMM</name>
<keyword evidence="8" id="KW-1185">Reference proteome</keyword>
<dbReference type="Pfam" id="PF13191">
    <property type="entry name" value="AAA_16"/>
    <property type="match status" value="1"/>
</dbReference>
<dbReference type="GO" id="GO:0035556">
    <property type="term" value="P:intracellular signal transduction"/>
    <property type="evidence" value="ECO:0007669"/>
    <property type="project" value="InterPro"/>
</dbReference>
<keyword evidence="4" id="KW-0175">Coiled coil</keyword>
<dbReference type="PROSITE" id="PS00028">
    <property type="entry name" value="ZINC_FINGER_C2H2_1"/>
    <property type="match status" value="1"/>
</dbReference>
<protein>
    <submittedName>
        <fullName evidence="7">Adenylate/guanylate cyclase</fullName>
    </submittedName>
</protein>
<keyword evidence="1" id="KW-0547">Nucleotide-binding</keyword>
<dbReference type="SMART" id="SM00044">
    <property type="entry name" value="CYCc"/>
    <property type="match status" value="1"/>
</dbReference>
<evidence type="ECO:0000259" key="5">
    <source>
        <dbReference type="PROSITE" id="PS50125"/>
    </source>
</evidence>
<dbReference type="InterPro" id="IPR029787">
    <property type="entry name" value="Nucleotide_cyclase"/>
</dbReference>
<dbReference type="InterPro" id="IPR001054">
    <property type="entry name" value="A/G_cyclase"/>
</dbReference>
<dbReference type="EMBL" id="AQQV01000001">
    <property type="protein sequence ID" value="ORE88699.1"/>
    <property type="molecule type" value="Genomic_DNA"/>
</dbReference>
<proteinExistence type="predicted"/>
<dbReference type="AlphaFoldDB" id="A0A1Y1SHM0"/>
<evidence type="ECO:0000256" key="2">
    <source>
        <dbReference type="ARBA" id="ARBA00022840"/>
    </source>
</evidence>
<evidence type="ECO:0000313" key="8">
    <source>
        <dbReference type="Proteomes" id="UP000192342"/>
    </source>
</evidence>
<feature type="coiled-coil region" evidence="4">
    <location>
        <begin position="1025"/>
        <end position="1081"/>
    </location>
</feature>
<dbReference type="Proteomes" id="UP000192342">
    <property type="component" value="Unassembled WGS sequence"/>
</dbReference>
<dbReference type="SUPFAM" id="SSF52540">
    <property type="entry name" value="P-loop containing nucleoside triphosphate hydrolases"/>
    <property type="match status" value="1"/>
</dbReference>
<dbReference type="STRING" id="1317117.ATO7_02450"/>
<dbReference type="PANTHER" id="PTHR16305">
    <property type="entry name" value="TESTICULAR SOLUBLE ADENYLYL CYCLASE"/>
    <property type="match status" value="1"/>
</dbReference>
<dbReference type="GO" id="GO:0005524">
    <property type="term" value="F:ATP binding"/>
    <property type="evidence" value="ECO:0007669"/>
    <property type="project" value="UniProtKB-KW"/>
</dbReference>
<dbReference type="CDD" id="cd07302">
    <property type="entry name" value="CHD"/>
    <property type="match status" value="1"/>
</dbReference>
<dbReference type="GO" id="GO:0005737">
    <property type="term" value="C:cytoplasm"/>
    <property type="evidence" value="ECO:0007669"/>
    <property type="project" value="TreeGrafter"/>
</dbReference>
<organism evidence="7 8">
    <name type="scientific">Oceanococcus atlanticus</name>
    <dbReference type="NCBI Taxonomy" id="1317117"/>
    <lineage>
        <taxon>Bacteria</taxon>
        <taxon>Pseudomonadati</taxon>
        <taxon>Pseudomonadota</taxon>
        <taxon>Gammaproteobacteria</taxon>
        <taxon>Chromatiales</taxon>
        <taxon>Oceanococcaceae</taxon>
        <taxon>Oceanococcus</taxon>
    </lineage>
</organism>
<keyword evidence="2" id="KW-0067">ATP-binding</keyword>
<dbReference type="PROSITE" id="PS50125">
    <property type="entry name" value="GUANYLATE_CYCLASE_2"/>
    <property type="match status" value="1"/>
</dbReference>
<gene>
    <name evidence="7" type="ORF">ATO7_02450</name>
</gene>
<evidence type="ECO:0000256" key="4">
    <source>
        <dbReference type="SAM" id="Coils"/>
    </source>
</evidence>
<dbReference type="PANTHER" id="PTHR16305:SF28">
    <property type="entry name" value="GUANYLATE CYCLASE DOMAIN-CONTAINING PROTEIN"/>
    <property type="match status" value="1"/>
</dbReference>
<keyword evidence="3" id="KW-0479">Metal-binding</keyword>
<dbReference type="GO" id="GO:0008270">
    <property type="term" value="F:zinc ion binding"/>
    <property type="evidence" value="ECO:0007669"/>
    <property type="project" value="UniProtKB-KW"/>
</dbReference>
<evidence type="ECO:0000313" key="7">
    <source>
        <dbReference type="EMBL" id="ORE88699.1"/>
    </source>
</evidence>
<evidence type="ECO:0000259" key="6">
    <source>
        <dbReference type="PROSITE" id="PS50157"/>
    </source>
</evidence>
<dbReference type="Gene3D" id="3.30.70.1230">
    <property type="entry name" value="Nucleotide cyclase"/>
    <property type="match status" value="1"/>
</dbReference>
<dbReference type="InterPro" id="IPR011990">
    <property type="entry name" value="TPR-like_helical_dom_sf"/>
</dbReference>